<sequence>MAIIKANNFDITKYSDEVQFVIDTNILYFVHSGYYLPTDRKRTVYSNLLQKILSGDRKIIVSALSLQELLFGVENKEYLLYLAAHGITDKRTYTKKDFRRNQKERSKLKSKMQTILSEITTAYKLSDGDIKGVQVVHFVDDLLSYKYDPIDYVLVDNYLAQSSTVFISDDTDFQYDSRINIVTA</sequence>
<evidence type="ECO:0000313" key="2">
    <source>
        <dbReference type="Proteomes" id="UP001300604"/>
    </source>
</evidence>
<dbReference type="Proteomes" id="UP001300604">
    <property type="component" value="Chromosome"/>
</dbReference>
<keyword evidence="2" id="KW-1185">Reference proteome</keyword>
<protein>
    <recommendedName>
        <fullName evidence="3">PIN domain-containing protein</fullName>
    </recommendedName>
</protein>
<reference evidence="1" key="2">
    <citation type="submission" date="2024-06" db="EMBL/GenBank/DDBJ databases">
        <title>Caproicibacterium argilliputei sp. nov, a novel caproic acid producing anaerobic bacterium isolated from pit mud.</title>
        <authorList>
            <person name="Xia S."/>
        </authorList>
    </citation>
    <scope>NUCLEOTIDE SEQUENCE</scope>
    <source>
        <strain evidence="1">ZCY20-5</strain>
    </source>
</reference>
<dbReference type="EMBL" id="CP135996">
    <property type="protein sequence ID" value="WOC31649.1"/>
    <property type="molecule type" value="Genomic_DNA"/>
</dbReference>
<name>A0AA97D989_9FIRM</name>
<reference evidence="1" key="1">
    <citation type="submission" date="2023-09" db="EMBL/GenBank/DDBJ databases">
        <authorList>
            <person name="Zeng C."/>
        </authorList>
    </citation>
    <scope>NUCLEOTIDE SEQUENCE</scope>
    <source>
        <strain evidence="1">ZCY20-5</strain>
    </source>
</reference>
<gene>
    <name evidence="1" type="ORF">PXC00_10570</name>
</gene>
<dbReference type="RefSeq" id="WP_275847060.1">
    <property type="nucleotide sequence ID" value="NZ_CP135996.1"/>
</dbReference>
<dbReference type="KEGG" id="carl:PXC00_10570"/>
<proteinExistence type="predicted"/>
<evidence type="ECO:0000313" key="1">
    <source>
        <dbReference type="EMBL" id="WOC31649.1"/>
    </source>
</evidence>
<accession>A0AA97D989</accession>
<dbReference type="AlphaFoldDB" id="A0AA97D989"/>
<evidence type="ECO:0008006" key="3">
    <source>
        <dbReference type="Google" id="ProtNLM"/>
    </source>
</evidence>
<organism evidence="1 2">
    <name type="scientific">Caproicibacterium argilliputei</name>
    <dbReference type="NCBI Taxonomy" id="3030016"/>
    <lineage>
        <taxon>Bacteria</taxon>
        <taxon>Bacillati</taxon>
        <taxon>Bacillota</taxon>
        <taxon>Clostridia</taxon>
        <taxon>Eubacteriales</taxon>
        <taxon>Oscillospiraceae</taxon>
        <taxon>Caproicibacterium</taxon>
    </lineage>
</organism>